<keyword evidence="1" id="KW-0175">Coiled coil</keyword>
<dbReference type="GeneID" id="33314436"/>
<dbReference type="AlphaFoldDB" id="A0A218NNZ0"/>
<evidence type="ECO:0000256" key="2">
    <source>
        <dbReference type="SAM" id="MobiDB-lite"/>
    </source>
</evidence>
<evidence type="ECO:0000313" key="4">
    <source>
        <dbReference type="Proteomes" id="UP000197679"/>
    </source>
</evidence>
<proteinExistence type="predicted"/>
<dbReference type="Proteomes" id="UP000197679">
    <property type="component" value="Chromosome"/>
</dbReference>
<feature type="region of interest" description="Disordered" evidence="2">
    <location>
        <begin position="386"/>
        <end position="410"/>
    </location>
</feature>
<organism evidence="3 4">
    <name type="scientific">Candidatus Mancarchaeum acidiphilum</name>
    <dbReference type="NCBI Taxonomy" id="1920749"/>
    <lineage>
        <taxon>Archaea</taxon>
        <taxon>Candidatus Micrarchaeota</taxon>
        <taxon>Candidatus Mancarchaeum</taxon>
    </lineage>
</organism>
<evidence type="ECO:0000313" key="3">
    <source>
        <dbReference type="EMBL" id="ASI14175.1"/>
    </source>
</evidence>
<dbReference type="OrthoDB" id="372246at2157"/>
<accession>A0A218NNZ0</accession>
<dbReference type="PROSITE" id="PS00063">
    <property type="entry name" value="ALDOKETO_REDUCTASE_3"/>
    <property type="match status" value="1"/>
</dbReference>
<keyword evidence="4" id="KW-1185">Reference proteome</keyword>
<dbReference type="InterPro" id="IPR019219">
    <property type="entry name" value="DUF2130"/>
</dbReference>
<sequence>MVKSSTKKRIGGNEALLVVCPKCGQEFSLTDTLKHELDDELENRLKIETERITKETTEKVRDEERKKISNEFKENEGKVKDLESKLEAANKKEVEILKKSRDIELKEKELPLKIEQEVETRRKEWEKNIEEIAKKSYENEISQLKLTIERQKKEVQEMQTKLTQGSQEAQGEIQELVLEETLRLLFPHDLIEPVPRGIKGADVTQTVRNSAGEAVGTIVWESKKTKNWSEKWIDKLIGDRDSVRGDIGVLMSETLPKDIKSFDLRKGIIIANFQLIDPIAHLLRGNLLKLFELKRANIDRTEKEGILYNFVLSNEFRSFMEGAALPVFNTLGDIQREKATMERIWKKRETQLTNSLRNLVKLYGNISGIANLPEIPVFSADNDSRKAIPDDLGMGHDPKKVKSNDDSQGE</sequence>
<gene>
    <name evidence="3" type="ORF">Mia14_0896</name>
</gene>
<dbReference type="RefSeq" id="WP_088820470.1">
    <property type="nucleotide sequence ID" value="NZ_CP019964.1"/>
</dbReference>
<evidence type="ECO:0000256" key="1">
    <source>
        <dbReference type="SAM" id="Coils"/>
    </source>
</evidence>
<protein>
    <submittedName>
        <fullName evidence="3">DUF2130 superfamily</fullName>
    </submittedName>
</protein>
<dbReference type="GO" id="GO:0016491">
    <property type="term" value="F:oxidoreductase activity"/>
    <property type="evidence" value="ECO:0007669"/>
    <property type="project" value="InterPro"/>
</dbReference>
<dbReference type="InterPro" id="IPR018170">
    <property type="entry name" value="Aldo/ket_reductase_CS"/>
</dbReference>
<reference evidence="3 4" key="1">
    <citation type="journal article" date="2017" name="Nat. Commun.">
        <title>'ARMAN' archaea depend on association with euryarchaeal host in culture and in situ.</title>
        <authorList>
            <person name="Golyshina O."/>
            <person name="Toshchakov S."/>
            <person name="Makarova K."/>
            <person name="Gavrilov S."/>
            <person name="Korzhenkov A."/>
            <person name="La Cono V."/>
            <person name="Arcadi E."/>
            <person name="Nechitaylo T."/>
            <person name="Ferrer M."/>
            <person name="Kublanov I."/>
            <person name="Wolf Y."/>
            <person name="Yakimov M."/>
            <person name="Golyshin P."/>
            <person name="Slesarev A."/>
            <person name="Kozyavkin S."/>
        </authorList>
    </citation>
    <scope>NUCLEOTIDE SEQUENCE [LARGE SCALE GENOMIC DNA]</scope>
    <source>
        <strain evidence="3 4">Mia14</strain>
    </source>
</reference>
<name>A0A218NNZ0_9ARCH</name>
<dbReference type="KEGG" id="marh:Mia14_0896"/>
<dbReference type="EMBL" id="CP019964">
    <property type="protein sequence ID" value="ASI14175.1"/>
    <property type="molecule type" value="Genomic_DNA"/>
</dbReference>
<feature type="coiled-coil region" evidence="1">
    <location>
        <begin position="65"/>
        <end position="168"/>
    </location>
</feature>
<dbReference type="Pfam" id="PF09903">
    <property type="entry name" value="DUF2130"/>
    <property type="match status" value="1"/>
</dbReference>